<name>A0A4P6ZIW0_9LACO</name>
<evidence type="ECO:0000256" key="4">
    <source>
        <dbReference type="ARBA" id="ARBA00023136"/>
    </source>
</evidence>
<keyword evidence="2 5" id="KW-0812">Transmembrane</keyword>
<evidence type="ECO:0000313" key="7">
    <source>
        <dbReference type="Proteomes" id="UP000294321"/>
    </source>
</evidence>
<keyword evidence="7" id="KW-1185">Reference proteome</keyword>
<dbReference type="PANTHER" id="PTHR43483:SF3">
    <property type="entry name" value="MEMBRANE TRANSPORTER PROTEIN HI_0806-RELATED"/>
    <property type="match status" value="1"/>
</dbReference>
<dbReference type="OrthoDB" id="357960at2"/>
<sequence length="287" mass="31726">MKIALIIAIILFDLYYLYHLFTDICHHWQATKKEPATKRAFFSMIIIYFLSTLGIGDFAVSTALYQKTKWVPIRKLPGTLNAQCVIPSGVMAIIFLSNITVGFKTLITCVCCQILGAYLGSKFVTKLPKTILRYFIITGLLLASCLILVGKFHMIASTGTATQLSGWKLYLTAGLLFLYGALDDVGIGCYAPTMATIYAMGMNPAAAFPIMMCGSTFSLSVGSVEFIKKHNYSRKLALYSLFGVIGVFLAATVFKHLSLDMLEWLVIVVLIYAAYSLYRDAKETDQA</sequence>
<feature type="transmembrane region" description="Helical" evidence="5">
    <location>
        <begin position="169"/>
        <end position="193"/>
    </location>
</feature>
<proteinExistence type="inferred from homology"/>
<keyword evidence="5" id="KW-1003">Cell membrane</keyword>
<keyword evidence="4 5" id="KW-0472">Membrane</keyword>
<feature type="transmembrane region" description="Helical" evidence="5">
    <location>
        <begin position="131"/>
        <end position="149"/>
    </location>
</feature>
<dbReference type="GO" id="GO:0005886">
    <property type="term" value="C:plasma membrane"/>
    <property type="evidence" value="ECO:0007669"/>
    <property type="project" value="UniProtKB-SubCell"/>
</dbReference>
<dbReference type="InterPro" id="IPR002781">
    <property type="entry name" value="TM_pro_TauE-like"/>
</dbReference>
<feature type="transmembrane region" description="Helical" evidence="5">
    <location>
        <begin position="205"/>
        <end position="224"/>
    </location>
</feature>
<evidence type="ECO:0000256" key="2">
    <source>
        <dbReference type="ARBA" id="ARBA00022692"/>
    </source>
</evidence>
<evidence type="ECO:0000313" key="6">
    <source>
        <dbReference type="EMBL" id="QBP17645.1"/>
    </source>
</evidence>
<feature type="transmembrane region" description="Helical" evidence="5">
    <location>
        <begin position="261"/>
        <end position="278"/>
    </location>
</feature>
<protein>
    <recommendedName>
        <fullName evidence="5">Probable membrane transporter protein</fullName>
    </recommendedName>
</protein>
<reference evidence="7" key="1">
    <citation type="submission" date="2018-12" db="EMBL/GenBank/DDBJ databases">
        <title>A new species of lactobacillus.</title>
        <authorList>
            <person name="Jian Y."/>
            <person name="Xin L."/>
            <person name="Hong Z.J."/>
            <person name="Ming L.Z."/>
            <person name="Hong X.Z."/>
        </authorList>
    </citation>
    <scope>NUCLEOTIDE SEQUENCE [LARGE SCALE GENOMIC DNA]</scope>
    <source>
        <strain evidence="7">HSLZ-75</strain>
    </source>
</reference>
<gene>
    <name evidence="6" type="ORF">ELX58_00250</name>
</gene>
<comment type="subcellular location">
    <subcellularLocation>
        <location evidence="5">Cell membrane</location>
        <topology evidence="5">Multi-pass membrane protein</topology>
    </subcellularLocation>
    <subcellularLocation>
        <location evidence="1">Membrane</location>
        <topology evidence="1">Multi-pass membrane protein</topology>
    </subcellularLocation>
</comment>
<organism evidence="6 7">
    <name type="scientific">Acetilactobacillus jinshanensis</name>
    <dbReference type="NCBI Taxonomy" id="1720083"/>
    <lineage>
        <taxon>Bacteria</taxon>
        <taxon>Bacillati</taxon>
        <taxon>Bacillota</taxon>
        <taxon>Bacilli</taxon>
        <taxon>Lactobacillales</taxon>
        <taxon>Lactobacillaceae</taxon>
        <taxon>Acetilactobacillus</taxon>
    </lineage>
</organism>
<dbReference type="KEGG" id="lji:ELX58_00250"/>
<feature type="transmembrane region" description="Helical" evidence="5">
    <location>
        <begin position="41"/>
        <end position="65"/>
    </location>
</feature>
<dbReference type="AlphaFoldDB" id="A0A4P6ZIW0"/>
<evidence type="ECO:0000256" key="3">
    <source>
        <dbReference type="ARBA" id="ARBA00022989"/>
    </source>
</evidence>
<feature type="transmembrane region" description="Helical" evidence="5">
    <location>
        <begin position="5"/>
        <end position="21"/>
    </location>
</feature>
<dbReference type="EMBL" id="CP034726">
    <property type="protein sequence ID" value="QBP17645.1"/>
    <property type="molecule type" value="Genomic_DNA"/>
</dbReference>
<accession>A0A4P6ZIW0</accession>
<dbReference type="PANTHER" id="PTHR43483">
    <property type="entry name" value="MEMBRANE TRANSPORTER PROTEIN HI_0806-RELATED"/>
    <property type="match status" value="1"/>
</dbReference>
<comment type="similarity">
    <text evidence="5">Belongs to the 4-toluene sulfonate uptake permease (TSUP) (TC 2.A.102) family.</text>
</comment>
<dbReference type="Proteomes" id="UP000294321">
    <property type="component" value="Chromosome"/>
</dbReference>
<evidence type="ECO:0000256" key="1">
    <source>
        <dbReference type="ARBA" id="ARBA00004141"/>
    </source>
</evidence>
<evidence type="ECO:0000256" key="5">
    <source>
        <dbReference type="RuleBase" id="RU363041"/>
    </source>
</evidence>
<dbReference type="Pfam" id="PF01925">
    <property type="entry name" value="TauE"/>
    <property type="match status" value="2"/>
</dbReference>
<feature type="transmembrane region" description="Helical" evidence="5">
    <location>
        <begin position="86"/>
        <end position="119"/>
    </location>
</feature>
<dbReference type="RefSeq" id="WP_133441191.1">
    <property type="nucleotide sequence ID" value="NZ_CP034726.1"/>
</dbReference>
<keyword evidence="3 5" id="KW-1133">Transmembrane helix</keyword>
<feature type="transmembrane region" description="Helical" evidence="5">
    <location>
        <begin position="236"/>
        <end position="255"/>
    </location>
</feature>